<organism evidence="1 2">
    <name type="scientific">Dillenia turbinata</name>
    <dbReference type="NCBI Taxonomy" id="194707"/>
    <lineage>
        <taxon>Eukaryota</taxon>
        <taxon>Viridiplantae</taxon>
        <taxon>Streptophyta</taxon>
        <taxon>Embryophyta</taxon>
        <taxon>Tracheophyta</taxon>
        <taxon>Spermatophyta</taxon>
        <taxon>Magnoliopsida</taxon>
        <taxon>eudicotyledons</taxon>
        <taxon>Gunneridae</taxon>
        <taxon>Pentapetalae</taxon>
        <taxon>Dilleniales</taxon>
        <taxon>Dilleniaceae</taxon>
        <taxon>Dillenia</taxon>
    </lineage>
</organism>
<dbReference type="Pfam" id="PF01803">
    <property type="entry name" value="LIM_bind"/>
    <property type="match status" value="1"/>
</dbReference>
<gene>
    <name evidence="1" type="ORF">RJ641_035481</name>
</gene>
<proteinExistence type="predicted"/>
<dbReference type="InterPro" id="IPR029005">
    <property type="entry name" value="LIM-bd/SEUSS"/>
</dbReference>
<keyword evidence="2" id="KW-1185">Reference proteome</keyword>
<evidence type="ECO:0000313" key="1">
    <source>
        <dbReference type="EMBL" id="KAK6935326.1"/>
    </source>
</evidence>
<comment type="caution">
    <text evidence="1">The sequence shown here is derived from an EMBL/GenBank/DDBJ whole genome shotgun (WGS) entry which is preliminary data.</text>
</comment>
<dbReference type="EMBL" id="JBAMMX010000008">
    <property type="protein sequence ID" value="KAK6935326.1"/>
    <property type="molecule type" value="Genomic_DNA"/>
</dbReference>
<dbReference type="Proteomes" id="UP001370490">
    <property type="component" value="Unassembled WGS sequence"/>
</dbReference>
<sequence>MFPVLMFHAAAFEVLPRIIKVNFDSSVKSENMFFDNPLVYIHPSREKVLLYCKVVQETVYERFRVFHEGKLRVVFSGDLKVLSEYSDMLVTAGKHFLKELNLNKLVDEFGFNTKIVRFLQMAEVLSTMEGLMIVSKFNDMGPIGCYEKLSSRIGNLSSPAAPDPSPSSCVEGSTEIGEEKIVLADLHEKLLEYSEESDSPIMYESTLVANVNPSQRQSASGSGLSTSTCYLPLMRP</sequence>
<reference evidence="1 2" key="1">
    <citation type="submission" date="2023-12" db="EMBL/GenBank/DDBJ databases">
        <title>A high-quality genome assembly for Dillenia turbinata (Dilleniales).</title>
        <authorList>
            <person name="Chanderbali A."/>
        </authorList>
    </citation>
    <scope>NUCLEOTIDE SEQUENCE [LARGE SCALE GENOMIC DNA]</scope>
    <source>
        <strain evidence="1">LSX21</strain>
        <tissue evidence="1">Leaf</tissue>
    </source>
</reference>
<name>A0AAN8ZEP8_9MAGN</name>
<dbReference type="AlphaFoldDB" id="A0AAN8ZEP8"/>
<dbReference type="PANTHER" id="PTHR10378">
    <property type="entry name" value="LIM DOMAIN-BINDING PROTEIN"/>
    <property type="match status" value="1"/>
</dbReference>
<accession>A0AAN8ZEP8</accession>
<protein>
    <submittedName>
        <fullName evidence="1">LIM-domain binding protein/SEUSS</fullName>
    </submittedName>
</protein>
<evidence type="ECO:0000313" key="2">
    <source>
        <dbReference type="Proteomes" id="UP001370490"/>
    </source>
</evidence>